<dbReference type="InterPro" id="IPR051686">
    <property type="entry name" value="Lipoprotein_DolP"/>
</dbReference>
<keyword evidence="1" id="KW-0732">Signal</keyword>
<dbReference type="SMART" id="SM00749">
    <property type="entry name" value="BON"/>
    <property type="match status" value="2"/>
</dbReference>
<dbReference type="OrthoDB" id="870892at2"/>
<protein>
    <submittedName>
        <fullName evidence="3">Osmotically-inducible protein OsmY</fullName>
    </submittedName>
</protein>
<reference evidence="3 4" key="1">
    <citation type="submission" date="2018-03" db="EMBL/GenBank/DDBJ databases">
        <title>Genomic Encyclopedia of Archaeal and Bacterial Type Strains, Phase II (KMG-II): from individual species to whole genera.</title>
        <authorList>
            <person name="Goeker M."/>
        </authorList>
    </citation>
    <scope>NUCLEOTIDE SEQUENCE [LARGE SCALE GENOMIC DNA]</scope>
    <source>
        <strain evidence="3 4">DSM 18107</strain>
    </source>
</reference>
<feature type="domain" description="BON" evidence="2">
    <location>
        <begin position="3"/>
        <end position="71"/>
    </location>
</feature>
<dbReference type="PROSITE" id="PS50914">
    <property type="entry name" value="BON"/>
    <property type="match status" value="3"/>
</dbReference>
<feature type="domain" description="BON" evidence="2">
    <location>
        <begin position="78"/>
        <end position="146"/>
    </location>
</feature>
<proteinExistence type="predicted"/>
<comment type="caution">
    <text evidence="3">The sequence shown here is derived from an EMBL/GenBank/DDBJ whole genome shotgun (WGS) entry which is preliminary data.</text>
</comment>
<evidence type="ECO:0000313" key="3">
    <source>
        <dbReference type="EMBL" id="PSL34659.1"/>
    </source>
</evidence>
<sequence length="218" mass="23875">MKTDFELQQDVLDELLWDPSLDSAEIGVSVNDGVVTLSGVVNSYTKKLAAEKAAKRVKDVTAVAMEIDVHFFNGEGKSDIDIAHAGLNALSWSTVVPKDSVTIKVEDSWLTLDGEVEWQYQKQAAENLVKDLQGVKGVTNLIRLKPTPNQSIVKDAIRKALERSADVEAAAINIITEGNHIILKGKVRSWGERNEVEKAVWATPGVVDVKDELIVAPY</sequence>
<dbReference type="EMBL" id="PYGK01000002">
    <property type="protein sequence ID" value="PSL34659.1"/>
    <property type="molecule type" value="Genomic_DNA"/>
</dbReference>
<dbReference type="AlphaFoldDB" id="A0A2P8GL18"/>
<dbReference type="Pfam" id="PF04972">
    <property type="entry name" value="BON"/>
    <property type="match status" value="3"/>
</dbReference>
<keyword evidence="4" id="KW-1185">Reference proteome</keyword>
<organism evidence="3 4">
    <name type="scientific">Chitinophaga ginsengisoli</name>
    <dbReference type="NCBI Taxonomy" id="363837"/>
    <lineage>
        <taxon>Bacteria</taxon>
        <taxon>Pseudomonadati</taxon>
        <taxon>Bacteroidota</taxon>
        <taxon>Chitinophagia</taxon>
        <taxon>Chitinophagales</taxon>
        <taxon>Chitinophagaceae</taxon>
        <taxon>Chitinophaga</taxon>
    </lineage>
</organism>
<evidence type="ECO:0000259" key="2">
    <source>
        <dbReference type="PROSITE" id="PS50914"/>
    </source>
</evidence>
<dbReference type="RefSeq" id="WP_106600938.1">
    <property type="nucleotide sequence ID" value="NZ_PYGK01000002.1"/>
</dbReference>
<dbReference type="InterPro" id="IPR007055">
    <property type="entry name" value="BON_dom"/>
</dbReference>
<dbReference type="PANTHER" id="PTHR34606">
    <property type="entry name" value="BON DOMAIN-CONTAINING PROTEIN"/>
    <property type="match status" value="1"/>
</dbReference>
<dbReference type="Gene3D" id="3.30.1340.30">
    <property type="match status" value="3"/>
</dbReference>
<dbReference type="Proteomes" id="UP000240978">
    <property type="component" value="Unassembled WGS sequence"/>
</dbReference>
<gene>
    <name evidence="3" type="ORF">CLV42_102232</name>
</gene>
<evidence type="ECO:0000313" key="4">
    <source>
        <dbReference type="Proteomes" id="UP000240978"/>
    </source>
</evidence>
<feature type="domain" description="BON" evidence="2">
    <location>
        <begin position="149"/>
        <end position="217"/>
    </location>
</feature>
<dbReference type="PANTHER" id="PTHR34606:SF4">
    <property type="entry name" value="OUTER MEMBRANE LIPOPROTEIN DOLP"/>
    <property type="match status" value="1"/>
</dbReference>
<accession>A0A2P8GL18</accession>
<dbReference type="InterPro" id="IPR014004">
    <property type="entry name" value="Transpt-assoc_nodulatn_dom_bac"/>
</dbReference>
<name>A0A2P8GL18_9BACT</name>
<evidence type="ECO:0000256" key="1">
    <source>
        <dbReference type="ARBA" id="ARBA00022729"/>
    </source>
</evidence>